<evidence type="ECO:0000313" key="2">
    <source>
        <dbReference type="EMBL" id="MFC4665838.1"/>
    </source>
</evidence>
<evidence type="ECO:0000256" key="1">
    <source>
        <dbReference type="SAM" id="SignalP"/>
    </source>
</evidence>
<dbReference type="Proteomes" id="UP001596020">
    <property type="component" value="Unassembled WGS sequence"/>
</dbReference>
<reference evidence="3" key="1">
    <citation type="journal article" date="2019" name="Int. J. Syst. Evol. Microbiol.">
        <title>The Global Catalogue of Microorganisms (GCM) 10K type strain sequencing project: providing services to taxonomists for standard genome sequencing and annotation.</title>
        <authorList>
            <consortium name="The Broad Institute Genomics Platform"/>
            <consortium name="The Broad Institute Genome Sequencing Center for Infectious Disease"/>
            <person name="Wu L."/>
            <person name="Ma J."/>
        </authorList>
    </citation>
    <scope>NUCLEOTIDE SEQUENCE [LARGE SCALE GENOMIC DNA]</scope>
    <source>
        <strain evidence="3">CGMCC 4.7357</strain>
    </source>
</reference>
<accession>A0ABV9K7A9</accession>
<dbReference type="EMBL" id="JBHSGO010000139">
    <property type="protein sequence ID" value="MFC4665838.1"/>
    <property type="molecule type" value="Genomic_DNA"/>
</dbReference>
<feature type="signal peptide" evidence="1">
    <location>
        <begin position="1"/>
        <end position="19"/>
    </location>
</feature>
<dbReference type="RefSeq" id="WP_380078324.1">
    <property type="nucleotide sequence ID" value="NZ_JBHSGO010000139.1"/>
</dbReference>
<dbReference type="NCBIfam" id="TIGR04183">
    <property type="entry name" value="Por_Secre_tail"/>
    <property type="match status" value="1"/>
</dbReference>
<dbReference type="SUPFAM" id="SSF69304">
    <property type="entry name" value="Tricorn protease N-terminal domain"/>
    <property type="match status" value="1"/>
</dbReference>
<feature type="chain" id="PRO_5046674192" evidence="1">
    <location>
        <begin position="20"/>
        <end position="509"/>
    </location>
</feature>
<protein>
    <submittedName>
        <fullName evidence="2">T9SS type A sorting domain-containing protein</fullName>
    </submittedName>
</protein>
<gene>
    <name evidence="2" type="ORF">ACFO3G_04350</name>
</gene>
<keyword evidence="3" id="KW-1185">Reference proteome</keyword>
<comment type="caution">
    <text evidence="2">The sequence shown here is derived from an EMBL/GenBank/DDBJ whole genome shotgun (WGS) entry which is preliminary data.</text>
</comment>
<name>A0ABV9K7A9_9PORP</name>
<evidence type="ECO:0000313" key="3">
    <source>
        <dbReference type="Proteomes" id="UP001596020"/>
    </source>
</evidence>
<organism evidence="2 3">
    <name type="scientific">Falsiporphyromonas endometrii</name>
    <dbReference type="NCBI Taxonomy" id="1387297"/>
    <lineage>
        <taxon>Bacteria</taxon>
        <taxon>Pseudomonadati</taxon>
        <taxon>Bacteroidota</taxon>
        <taxon>Bacteroidia</taxon>
        <taxon>Bacteroidales</taxon>
        <taxon>Porphyromonadaceae</taxon>
        <taxon>Falsiporphyromonas</taxon>
    </lineage>
</organism>
<keyword evidence="1" id="KW-0732">Signal</keyword>
<dbReference type="InterPro" id="IPR026444">
    <property type="entry name" value="Secre_tail"/>
</dbReference>
<proteinExistence type="predicted"/>
<sequence>MKQLLLCLCASAYILSASAQSNPVQIIGGPELIPAIKSNQVQTLGVSSDGHYLWGQTISKSTGFYYDLVEKKAYDIEAGDEVVVYSVFPNGDIVYNSDRKAYYRKAGSSSSIEIKSPISDYPYFDIWSTTHDGKIIVGNLSDDGYSQVPAYAELGEDGLYSIHTLDFESKDIMGANAQYSQTRTVTQDGKYIVGQQVNDMGNNYRILVWSRQQDGTYKYSTPFDHIEYDLSKPKPGVMPDYGEYVTATDENSQEYKDQLTKYNAAMDEWERKFSEFTKHGSTFGGYSIHRATLGHAICTYFVDGLKDPKVMNPALLDVENNTNTVLNLDGGTGFDLLPGGGIIALVGNAYEGFDTYAVSSKDNTSVPLDKWLKDKTGVDIAKSLSESEVTKMGLPYFSMDGKTLALSTYDNEGFVCAVINFDKNIFAALTSVDTPIRASLYFFDGKMLHLQGDKPAEITIYDMNGRLCLSMQVDAESKVDLASRLRSGQYIVSVKDNDKKESSMKIIMK</sequence>